<proteinExistence type="predicted"/>
<evidence type="ECO:0000313" key="2">
    <source>
        <dbReference type="Proteomes" id="UP000320672"/>
    </source>
</evidence>
<evidence type="ECO:0000313" key="1">
    <source>
        <dbReference type="EMBL" id="QDS94930.1"/>
    </source>
</evidence>
<reference evidence="1 2" key="1">
    <citation type="submission" date="2019-02" db="EMBL/GenBank/DDBJ databases">
        <title>Deep-cultivation of Planctomycetes and their phenomic and genomic characterization uncovers novel biology.</title>
        <authorList>
            <person name="Wiegand S."/>
            <person name="Jogler M."/>
            <person name="Boedeker C."/>
            <person name="Pinto D."/>
            <person name="Vollmers J."/>
            <person name="Rivas-Marin E."/>
            <person name="Kohn T."/>
            <person name="Peeters S.H."/>
            <person name="Heuer A."/>
            <person name="Rast P."/>
            <person name="Oberbeckmann S."/>
            <person name="Bunk B."/>
            <person name="Jeske O."/>
            <person name="Meyerdierks A."/>
            <person name="Storesund J.E."/>
            <person name="Kallscheuer N."/>
            <person name="Luecker S."/>
            <person name="Lage O.M."/>
            <person name="Pohl T."/>
            <person name="Merkel B.J."/>
            <person name="Hornburger P."/>
            <person name="Mueller R.-W."/>
            <person name="Bruemmer F."/>
            <person name="Labrenz M."/>
            <person name="Spormann A.M."/>
            <person name="Op den Camp H."/>
            <person name="Overmann J."/>
            <person name="Amann R."/>
            <person name="Jetten M.S.M."/>
            <person name="Mascher T."/>
            <person name="Medema M.H."/>
            <person name="Devos D.P."/>
            <person name="Kaster A.-K."/>
            <person name="Ovreas L."/>
            <person name="Rohde M."/>
            <person name="Galperin M.Y."/>
            <person name="Jogler C."/>
        </authorList>
    </citation>
    <scope>NUCLEOTIDE SEQUENCE [LARGE SCALE GENOMIC DNA]</scope>
    <source>
        <strain evidence="1 2">FF011L</strain>
    </source>
</reference>
<gene>
    <name evidence="1" type="ORF">FF011L_37140</name>
</gene>
<dbReference type="Proteomes" id="UP000320672">
    <property type="component" value="Chromosome"/>
</dbReference>
<organism evidence="1 2">
    <name type="scientific">Roseimaritima multifibrata</name>
    <dbReference type="NCBI Taxonomy" id="1930274"/>
    <lineage>
        <taxon>Bacteria</taxon>
        <taxon>Pseudomonadati</taxon>
        <taxon>Planctomycetota</taxon>
        <taxon>Planctomycetia</taxon>
        <taxon>Pirellulales</taxon>
        <taxon>Pirellulaceae</taxon>
        <taxon>Roseimaritima</taxon>
    </lineage>
</organism>
<dbReference type="OrthoDB" id="370799at2"/>
<dbReference type="EMBL" id="CP036262">
    <property type="protein sequence ID" value="QDS94930.1"/>
    <property type="molecule type" value="Genomic_DNA"/>
</dbReference>
<dbReference type="RefSeq" id="WP_145352865.1">
    <property type="nucleotide sequence ID" value="NZ_CP036262.1"/>
</dbReference>
<keyword evidence="2" id="KW-1185">Reference proteome</keyword>
<dbReference type="KEGG" id="rml:FF011L_37140"/>
<accession>A0A517MJA9</accession>
<protein>
    <submittedName>
        <fullName evidence="1">Uncharacterized protein</fullName>
    </submittedName>
</protein>
<name>A0A517MJA9_9BACT</name>
<dbReference type="AlphaFoldDB" id="A0A517MJA9"/>
<sequence length="179" mass="19571">MPEITFPVLKKQLPPAMVEVISATPLSPLDAGDAVESIAKYIAVNGDLERSAEWNSLQIDLVCSGLWLLAGELDRSHDISQSIKTPEGSFLHGIMHRREGDFGNSKYWFRQVGPHAVYAQIAQAGGGVPEELQADGALDPYAFVDACQSAVRGKSNARPLEQIQWNEWQALMADILPSE</sequence>